<dbReference type="InterPro" id="IPR038404">
    <property type="entry name" value="TRAP_DctP_sf"/>
</dbReference>
<dbReference type="Gene3D" id="3.40.190.170">
    <property type="entry name" value="Bacterial extracellular solute-binding protein, family 7"/>
    <property type="match status" value="1"/>
</dbReference>
<keyword evidence="4" id="KW-1185">Reference proteome</keyword>
<organism evidence="3 4">
    <name type="scientific">Pelagibius litoralis</name>
    <dbReference type="NCBI Taxonomy" id="374515"/>
    <lineage>
        <taxon>Bacteria</taxon>
        <taxon>Pseudomonadati</taxon>
        <taxon>Pseudomonadota</taxon>
        <taxon>Alphaproteobacteria</taxon>
        <taxon>Rhodospirillales</taxon>
        <taxon>Rhodovibrionaceae</taxon>
        <taxon>Pelagibius</taxon>
    </lineage>
</organism>
<dbReference type="NCBIfam" id="NF037995">
    <property type="entry name" value="TRAP_S1"/>
    <property type="match status" value="1"/>
</dbReference>
<feature type="chain" id="PRO_5037515960" evidence="2">
    <location>
        <begin position="28"/>
        <end position="336"/>
    </location>
</feature>
<evidence type="ECO:0000313" key="4">
    <source>
        <dbReference type="Proteomes" id="UP000761264"/>
    </source>
</evidence>
<dbReference type="Pfam" id="PF03480">
    <property type="entry name" value="DctP"/>
    <property type="match status" value="1"/>
</dbReference>
<dbReference type="AlphaFoldDB" id="A0A967C229"/>
<dbReference type="CDD" id="cd13603">
    <property type="entry name" value="PBP2_TRAP_Siap_TeaA_like"/>
    <property type="match status" value="1"/>
</dbReference>
<dbReference type="RefSeq" id="WP_167221418.1">
    <property type="nucleotide sequence ID" value="NZ_JAAQPH010000002.1"/>
</dbReference>
<dbReference type="Proteomes" id="UP000761264">
    <property type="component" value="Unassembled WGS sequence"/>
</dbReference>
<dbReference type="EMBL" id="JAAQPH010000002">
    <property type="protein sequence ID" value="NIA67658.1"/>
    <property type="molecule type" value="Genomic_DNA"/>
</dbReference>
<name>A0A967C229_9PROT</name>
<dbReference type="PANTHER" id="PTHR33376">
    <property type="match status" value="1"/>
</dbReference>
<dbReference type="InterPro" id="IPR018389">
    <property type="entry name" value="DctP_fam"/>
</dbReference>
<keyword evidence="1 2" id="KW-0732">Signal</keyword>
<dbReference type="GO" id="GO:0055085">
    <property type="term" value="P:transmembrane transport"/>
    <property type="evidence" value="ECO:0007669"/>
    <property type="project" value="InterPro"/>
</dbReference>
<reference evidence="3" key="1">
    <citation type="submission" date="2020-03" db="EMBL/GenBank/DDBJ databases">
        <title>Genome of Pelagibius litoralis DSM 21314T.</title>
        <authorList>
            <person name="Wang G."/>
        </authorList>
    </citation>
    <scope>NUCLEOTIDE SEQUENCE</scope>
    <source>
        <strain evidence="3">DSM 21314</strain>
    </source>
</reference>
<proteinExistence type="predicted"/>
<sequence length="336" mass="37758">MNIFKGSMAALLAVTVAAGLSLSTAQAAEEWRMAHKMPPDSPEGKVFQKFADLTEQYSNGELKIKMYPNEQLGKTNAVMEQLKLGTVHLYAEGSTYMKKWVPEITWISAAFLFDDRDHWVRFMNSDMTKSWFEEASKEAGVGVLGDPTAIIRGPYRVMVTNEDVRGYEEMKGLKLRMHPDKTAIATWTHLGADVKTLAWTDVYQAIDKKIVGAVNSPIALVESMRFYEVAPHVVRHDEYYQSIGFMTNQAAYDKLDPELQAALTRAYTEAGAYSHEIMGTAAEESIARMKEHGVTFVNLDRKPFVDSMARFYQDLEAQGELPEGFLAMVEATRTPQ</sequence>
<gene>
    <name evidence="3" type="ORF">HBA54_03560</name>
</gene>
<accession>A0A967C229</accession>
<comment type="caution">
    <text evidence="3">The sequence shown here is derived from an EMBL/GenBank/DDBJ whole genome shotgun (WGS) entry which is preliminary data.</text>
</comment>
<dbReference type="PANTHER" id="PTHR33376:SF4">
    <property type="entry name" value="SIALIC ACID-BINDING PERIPLASMIC PROTEIN SIAP"/>
    <property type="match status" value="1"/>
</dbReference>
<evidence type="ECO:0000256" key="1">
    <source>
        <dbReference type="ARBA" id="ARBA00022729"/>
    </source>
</evidence>
<feature type="signal peptide" evidence="2">
    <location>
        <begin position="1"/>
        <end position="27"/>
    </location>
</feature>
<protein>
    <submittedName>
        <fullName evidence="3">TRAP transporter substrate-binding protein</fullName>
    </submittedName>
</protein>
<evidence type="ECO:0000256" key="2">
    <source>
        <dbReference type="SAM" id="SignalP"/>
    </source>
</evidence>
<evidence type="ECO:0000313" key="3">
    <source>
        <dbReference type="EMBL" id="NIA67658.1"/>
    </source>
</evidence>